<dbReference type="Proteomes" id="UP000659904">
    <property type="component" value="Unassembled WGS sequence"/>
</dbReference>
<name>A0A8J3NXZ2_9ACTN</name>
<dbReference type="SUPFAM" id="SSF48371">
    <property type="entry name" value="ARM repeat"/>
    <property type="match status" value="1"/>
</dbReference>
<reference evidence="1 2" key="1">
    <citation type="submission" date="2021-01" db="EMBL/GenBank/DDBJ databases">
        <title>Whole genome shotgun sequence of Catellatospora citrea NBRC 14495.</title>
        <authorList>
            <person name="Komaki H."/>
            <person name="Tamura T."/>
        </authorList>
    </citation>
    <scope>NUCLEOTIDE SEQUENCE [LARGE SCALE GENOMIC DNA]</scope>
    <source>
        <strain evidence="1 2">NBRC 14495</strain>
    </source>
</reference>
<proteinExistence type="predicted"/>
<dbReference type="InterPro" id="IPR016024">
    <property type="entry name" value="ARM-type_fold"/>
</dbReference>
<accession>A0A8J3NXZ2</accession>
<comment type="caution">
    <text evidence="1">The sequence shown here is derived from an EMBL/GenBank/DDBJ whole genome shotgun (WGS) entry which is preliminary data.</text>
</comment>
<evidence type="ECO:0000313" key="1">
    <source>
        <dbReference type="EMBL" id="GIF96955.1"/>
    </source>
</evidence>
<evidence type="ECO:0000313" key="2">
    <source>
        <dbReference type="Proteomes" id="UP000659904"/>
    </source>
</evidence>
<keyword evidence="2" id="KW-1185">Reference proteome</keyword>
<sequence length="550" mass="58766">MGVWDRIRVRLRGTVLAEDAWPADCGSEVVDGGSEVADGGSEVVDCDSEVVDCGLPEVPGDTELRALADGAWAGRWERAATLLAVARDAAPRQRAVALDALAAASGSWWTILDETSRAQSRRARRYTARLTTMVADGEADLLDLVIAGCHHDGRLRQAAVARLREHRHPVAVAVLALRCADWVDPVRADAYGACELVLDERIDGPRLLMLAELAEAMRHRVRARQLCEQLDALVPRLPEQTLAQLLREGSPRVRRRAHQHAVAAGRLPADRLVTAALRDPDVVVRTMCANAAFAAAPDLSVARALLAAGVPLIRSEAVRLLARAGDVEPAWAALADRSPLVRIVAQVAVRRDGGDPAEHYRRLLAGSCPGPGAIAGLGETGTAADAALITRWLIHPAARGRIAAVRALVACGSVPAPRLLALLGDSSTAVVAQAAAALAEVVHELDVVLLHELLRPGSPATARIAAFRLLLRRDLWHGLAASLRLVAEADPVLLPHARSEVAKWPRHLGPSAYRGLTAELTAEILAAVEQARPVLGESWAELLRWSITPR</sequence>
<dbReference type="EMBL" id="BONH01000007">
    <property type="protein sequence ID" value="GIF96955.1"/>
    <property type="molecule type" value="Genomic_DNA"/>
</dbReference>
<gene>
    <name evidence="1" type="ORF">Cci01nite_20490</name>
</gene>
<organism evidence="1 2">
    <name type="scientific">Catellatospora citrea</name>
    <dbReference type="NCBI Taxonomy" id="53366"/>
    <lineage>
        <taxon>Bacteria</taxon>
        <taxon>Bacillati</taxon>
        <taxon>Actinomycetota</taxon>
        <taxon>Actinomycetes</taxon>
        <taxon>Micromonosporales</taxon>
        <taxon>Micromonosporaceae</taxon>
        <taxon>Catellatospora</taxon>
    </lineage>
</organism>
<protein>
    <recommendedName>
        <fullName evidence="3">HEAT repeat protein</fullName>
    </recommendedName>
</protein>
<dbReference type="RefSeq" id="WP_120314833.1">
    <property type="nucleotide sequence ID" value="NZ_BONH01000007.1"/>
</dbReference>
<evidence type="ECO:0008006" key="3">
    <source>
        <dbReference type="Google" id="ProtNLM"/>
    </source>
</evidence>
<dbReference type="AlphaFoldDB" id="A0A8J3NXZ2"/>